<feature type="domain" description="SRCR" evidence="3">
    <location>
        <begin position="1"/>
        <end position="57"/>
    </location>
</feature>
<keyword evidence="4" id="KW-0645">Protease</keyword>
<dbReference type="PANTHER" id="PTHR24252:SF7">
    <property type="entry name" value="HYALIN"/>
    <property type="match status" value="1"/>
</dbReference>
<dbReference type="InterPro" id="IPR043504">
    <property type="entry name" value="Peptidase_S1_PA_chymotrypsin"/>
</dbReference>
<dbReference type="PROSITE" id="PS00134">
    <property type="entry name" value="TRYPSIN_HIS"/>
    <property type="match status" value="1"/>
</dbReference>
<dbReference type="GO" id="GO:0016020">
    <property type="term" value="C:membrane"/>
    <property type="evidence" value="ECO:0007669"/>
    <property type="project" value="InterPro"/>
</dbReference>
<evidence type="ECO:0000313" key="4">
    <source>
        <dbReference type="EMBL" id="KAG0716476.1"/>
    </source>
</evidence>
<dbReference type="InterPro" id="IPR001254">
    <property type="entry name" value="Trypsin_dom"/>
</dbReference>
<gene>
    <name evidence="4" type="primary">grass</name>
    <name evidence="4" type="ORF">GWK47_009610</name>
</gene>
<accession>A0A8J5CPJ3</accession>
<evidence type="ECO:0000256" key="2">
    <source>
        <dbReference type="PROSITE-ProRule" id="PRU00196"/>
    </source>
</evidence>
<dbReference type="EMBL" id="JACEEZ010018818">
    <property type="protein sequence ID" value="KAG0716476.1"/>
    <property type="molecule type" value="Genomic_DNA"/>
</dbReference>
<dbReference type="PANTHER" id="PTHR24252">
    <property type="entry name" value="ACROSIN-RELATED"/>
    <property type="match status" value="1"/>
</dbReference>
<dbReference type="InterPro" id="IPR009003">
    <property type="entry name" value="Peptidase_S1_PA"/>
</dbReference>
<feature type="disulfide bond" evidence="2">
    <location>
        <begin position="29"/>
        <end position="39"/>
    </location>
</feature>
<dbReference type="SUPFAM" id="SSF50494">
    <property type="entry name" value="Trypsin-like serine proteases"/>
    <property type="match status" value="1"/>
</dbReference>
<dbReference type="Pfam" id="PF00089">
    <property type="entry name" value="Trypsin"/>
    <property type="match status" value="1"/>
</dbReference>
<dbReference type="InterPro" id="IPR018114">
    <property type="entry name" value="TRYPSIN_HIS"/>
</dbReference>
<evidence type="ECO:0000313" key="5">
    <source>
        <dbReference type="Proteomes" id="UP000770661"/>
    </source>
</evidence>
<organism evidence="4 5">
    <name type="scientific">Chionoecetes opilio</name>
    <name type="common">Atlantic snow crab</name>
    <name type="synonym">Cancer opilio</name>
    <dbReference type="NCBI Taxonomy" id="41210"/>
    <lineage>
        <taxon>Eukaryota</taxon>
        <taxon>Metazoa</taxon>
        <taxon>Ecdysozoa</taxon>
        <taxon>Arthropoda</taxon>
        <taxon>Crustacea</taxon>
        <taxon>Multicrustacea</taxon>
        <taxon>Malacostraca</taxon>
        <taxon>Eumalacostraca</taxon>
        <taxon>Eucarida</taxon>
        <taxon>Decapoda</taxon>
        <taxon>Pleocyemata</taxon>
        <taxon>Brachyura</taxon>
        <taxon>Eubrachyura</taxon>
        <taxon>Majoidea</taxon>
        <taxon>Majidae</taxon>
        <taxon>Chionoecetes</taxon>
    </lineage>
</organism>
<reference evidence="4" key="1">
    <citation type="submission" date="2020-07" db="EMBL/GenBank/DDBJ databases">
        <title>The High-quality genome of the commercially important snow crab, Chionoecetes opilio.</title>
        <authorList>
            <person name="Jeong J.-H."/>
            <person name="Ryu S."/>
        </authorList>
    </citation>
    <scope>NUCLEOTIDE SEQUENCE</scope>
    <source>
        <strain evidence="4">MADBK_172401_WGS</strain>
        <tissue evidence="4">Digestive gland</tissue>
    </source>
</reference>
<name>A0A8J5CPJ3_CHIOP</name>
<dbReference type="GO" id="GO:0004252">
    <property type="term" value="F:serine-type endopeptidase activity"/>
    <property type="evidence" value="ECO:0007669"/>
    <property type="project" value="InterPro"/>
</dbReference>
<comment type="caution">
    <text evidence="4">The sequence shown here is derived from an EMBL/GenBank/DDBJ whole genome shotgun (WGS) entry which is preliminary data.</text>
</comment>
<evidence type="ECO:0000256" key="1">
    <source>
        <dbReference type="ARBA" id="ARBA00023157"/>
    </source>
</evidence>
<keyword evidence="5" id="KW-1185">Reference proteome</keyword>
<dbReference type="SUPFAM" id="SSF56487">
    <property type="entry name" value="SRCR-like"/>
    <property type="match status" value="1"/>
</dbReference>
<dbReference type="Proteomes" id="UP000770661">
    <property type="component" value="Unassembled WGS sequence"/>
</dbReference>
<dbReference type="GO" id="GO:0006508">
    <property type="term" value="P:proteolysis"/>
    <property type="evidence" value="ECO:0007669"/>
    <property type="project" value="UniProtKB-KW"/>
</dbReference>
<keyword evidence="1 2" id="KW-1015">Disulfide bond</keyword>
<dbReference type="InterPro" id="IPR036772">
    <property type="entry name" value="SRCR-like_dom_sf"/>
</dbReference>
<sequence length="193" mass="21371">MLGYGGDDSQAYKQAGSSSGTVWQMHLDCLGHEDHVQQCRLRFNNETCRSTAGVICSPTSGGLNSGLQSLLPKECGEVEDASTQFLTRLARVRFGAQPSRFDHPWLVSLRSQKFGRLPEGKLQCGGTIISEFYIVTAAHCLEILGSLLLTVRVGDYASDFKEDSEEVCVTVKRRKVAPYLWPACFIGYWTLNK</sequence>
<dbReference type="Gene3D" id="2.40.10.10">
    <property type="entry name" value="Trypsin-like serine proteases"/>
    <property type="match status" value="1"/>
</dbReference>
<dbReference type="Gene3D" id="3.10.250.10">
    <property type="entry name" value="SRCR-like domain"/>
    <property type="match status" value="1"/>
</dbReference>
<dbReference type="OrthoDB" id="6338524at2759"/>
<evidence type="ECO:0000259" key="3">
    <source>
        <dbReference type="PROSITE" id="PS50287"/>
    </source>
</evidence>
<dbReference type="InterPro" id="IPR001190">
    <property type="entry name" value="SRCR"/>
</dbReference>
<comment type="caution">
    <text evidence="2">Lacks conserved residue(s) required for the propagation of feature annotation.</text>
</comment>
<dbReference type="PROSITE" id="PS50287">
    <property type="entry name" value="SRCR_2"/>
    <property type="match status" value="1"/>
</dbReference>
<dbReference type="AlphaFoldDB" id="A0A8J5CPJ3"/>
<protein>
    <submittedName>
        <fullName evidence="4">Serine protease grass</fullName>
    </submittedName>
</protein>
<proteinExistence type="predicted"/>
<keyword evidence="4" id="KW-0378">Hydrolase</keyword>